<keyword evidence="5 17" id="KW-0812">Transmembrane</keyword>
<keyword evidence="9" id="KW-1015">Disulfide bond</keyword>
<reference evidence="20" key="3">
    <citation type="submission" date="2025-09" db="UniProtKB">
        <authorList>
            <consortium name="Ensembl"/>
        </authorList>
    </citation>
    <scope>IDENTIFICATION</scope>
</reference>
<evidence type="ECO:0000256" key="9">
    <source>
        <dbReference type="ARBA" id="ARBA00023157"/>
    </source>
</evidence>
<keyword evidence="3" id="KW-1003">Cell membrane</keyword>
<feature type="compositionally biased region" description="Basic and acidic residues" evidence="16">
    <location>
        <begin position="605"/>
        <end position="622"/>
    </location>
</feature>
<dbReference type="CDD" id="cd05716">
    <property type="entry name" value="IgV_pIgR_like"/>
    <property type="match status" value="3"/>
</dbReference>
<comment type="subunit">
    <text evidence="14">Interacts (mainly via CDR1-like domain) with dimeric IgA. Interacts (mainly via CDR2-like domain) with pentameric IgM.</text>
</comment>
<sequence length="765" mass="84178">MSLFFLACLLAVLPVVSMKSPIFGPQEVSRVEGSSVSIKCFYPATSVNRHSRKYWCKQGARGRCTTLISDIYFSKDYEGRANITDFPEHNMFVVDIGHLTQNDTGHYKCGVGIVNQGLYFDVNLEVIQGPGLQNGIRVYTADVGKKVIINCPFTSENAMQRKSVCKKTGKQCVLVTDSTGYVSPDYSNRAEITIQDTSQLSFSFIINRVRLSDAGKYVCQAGDDSRGDKSNVDLKVLKPEPELLYGDLRGSATFDCTVDPEMARLPKFLCRVNKDKACEVVINTLGTRAQAFDGRILITLKNQGSFSVHITGLRKEDAGSYLCGAHSDGEPQEGWPMQAWQLFVNEETTIPRIVSVMKGVVGGSVAMPCPYQPKDKNSQKYWCRWDEQNSGCPQLVSNEGLVKEQSKPYEGRLVLHEEPGNGTYTVILNQLTTKDAGFYWCLTSGDTRWWFTVELKIVEGREPNLKAPEKAIAWLGDTLKVPCHSPCKFFSYEKYWCKWSNKGCKVLPSQNEASRQASVNCDPNNQLTSLILNPVTKEDAGWYWCGVKDGPQFGDTVAVYVEVKEKAKASHDVSQVNAAAPGKEVIEPRVKVIENQVIKDPSLFAEDKPVKDSGKPEDRSKASADTGSSAGQGGSSTVLVSTLVPLALVLALGAMAVAVVRARHRRNVDRVSIGSYRTDFSMTDLENSRDFGTNDNMGASTITITQETSLGGEDELTATTEDTVETQEPKKAKRSSKEEADMAHTAFLLQANNMATNVQDGPSEA</sequence>
<dbReference type="SUPFAM" id="SSF48726">
    <property type="entry name" value="Immunoglobulin"/>
    <property type="match status" value="5"/>
</dbReference>
<accession>G1PXJ0</accession>
<dbReference type="GO" id="GO:0002415">
    <property type="term" value="P:immunoglobulin transcytosis in epithelial cells mediated by polymeric immunoglobulin receptor"/>
    <property type="evidence" value="ECO:0007669"/>
    <property type="project" value="Ensembl"/>
</dbReference>
<dbReference type="GO" id="GO:0001792">
    <property type="term" value="F:polymeric immunoglobulin receptor activity"/>
    <property type="evidence" value="ECO:0007669"/>
    <property type="project" value="Ensembl"/>
</dbReference>
<dbReference type="OMA" id="IKCYYPA"/>
<evidence type="ECO:0000256" key="10">
    <source>
        <dbReference type="ARBA" id="ARBA00023180"/>
    </source>
</evidence>
<dbReference type="GO" id="GO:0043235">
    <property type="term" value="C:receptor complex"/>
    <property type="evidence" value="ECO:0007669"/>
    <property type="project" value="Ensembl"/>
</dbReference>
<dbReference type="PROSITE" id="PS50835">
    <property type="entry name" value="IG_LIKE"/>
    <property type="match status" value="2"/>
</dbReference>
<evidence type="ECO:0000259" key="19">
    <source>
        <dbReference type="PROSITE" id="PS50835"/>
    </source>
</evidence>
<dbReference type="Ensembl" id="ENSMLUT00000017723.2">
    <property type="protein sequence ID" value="ENSMLUP00000016163.2"/>
    <property type="gene ID" value="ENSMLUG00000017719.2"/>
</dbReference>
<dbReference type="GO" id="GO:0001580">
    <property type="term" value="P:detection of chemical stimulus involved in sensory perception of bitter taste"/>
    <property type="evidence" value="ECO:0007669"/>
    <property type="project" value="Ensembl"/>
</dbReference>
<keyword evidence="10" id="KW-0325">Glycoprotein</keyword>
<gene>
    <name evidence="20" type="primary">PIGR</name>
</gene>
<evidence type="ECO:0000256" key="7">
    <source>
        <dbReference type="ARBA" id="ARBA00022989"/>
    </source>
</evidence>
<dbReference type="InParanoid" id="G1PXJ0"/>
<feature type="region of interest" description="Disordered" evidence="16">
    <location>
        <begin position="604"/>
        <end position="635"/>
    </location>
</feature>
<organism evidence="20 21">
    <name type="scientific">Myotis lucifugus</name>
    <name type="common">Little brown bat</name>
    <dbReference type="NCBI Taxonomy" id="59463"/>
    <lineage>
        <taxon>Eukaryota</taxon>
        <taxon>Metazoa</taxon>
        <taxon>Chordata</taxon>
        <taxon>Craniata</taxon>
        <taxon>Vertebrata</taxon>
        <taxon>Euteleostomi</taxon>
        <taxon>Mammalia</taxon>
        <taxon>Eutheria</taxon>
        <taxon>Laurasiatheria</taxon>
        <taxon>Chiroptera</taxon>
        <taxon>Yangochiroptera</taxon>
        <taxon>Vespertilionidae</taxon>
        <taxon>Myotis</taxon>
    </lineage>
</organism>
<dbReference type="SMART" id="SM00409">
    <property type="entry name" value="IG"/>
    <property type="match status" value="5"/>
</dbReference>
<feature type="signal peptide" evidence="18">
    <location>
        <begin position="1"/>
        <end position="18"/>
    </location>
</feature>
<reference evidence="20 21" key="1">
    <citation type="journal article" date="2011" name="Nature">
        <title>A high-resolution map of human evolutionary constraint using 29 mammals.</title>
        <authorList>
            <person name="Lindblad-Toh K."/>
            <person name="Garber M."/>
            <person name="Zuk O."/>
            <person name="Lin M.F."/>
            <person name="Parker B.J."/>
            <person name="Washietl S."/>
            <person name="Kheradpour P."/>
            <person name="Ernst J."/>
            <person name="Jordan G."/>
            <person name="Mauceli E."/>
            <person name="Ward L.D."/>
            <person name="Lowe C.B."/>
            <person name="Holloway A.K."/>
            <person name="Clamp M."/>
            <person name="Gnerre S."/>
            <person name="Alfoldi J."/>
            <person name="Beal K."/>
            <person name="Chang J."/>
            <person name="Clawson H."/>
            <person name="Cuff J."/>
            <person name="Di Palma F."/>
            <person name="Fitzgerald S."/>
            <person name="Flicek P."/>
            <person name="Guttman M."/>
            <person name="Hubisz M.J."/>
            <person name="Jaffe D.B."/>
            <person name="Jungreis I."/>
            <person name="Kent W.J."/>
            <person name="Kostka D."/>
            <person name="Lara M."/>
            <person name="Martins A.L."/>
            <person name="Massingham T."/>
            <person name="Moltke I."/>
            <person name="Raney B.J."/>
            <person name="Rasmussen M.D."/>
            <person name="Robinson J."/>
            <person name="Stark A."/>
            <person name="Vilella A.J."/>
            <person name="Wen J."/>
            <person name="Xie X."/>
            <person name="Zody M.C."/>
            <person name="Baldwin J."/>
            <person name="Bloom T."/>
            <person name="Chin C.W."/>
            <person name="Heiman D."/>
            <person name="Nicol R."/>
            <person name="Nusbaum C."/>
            <person name="Young S."/>
            <person name="Wilkinson J."/>
            <person name="Worley K.C."/>
            <person name="Kovar C.L."/>
            <person name="Muzny D.M."/>
            <person name="Gibbs R.A."/>
            <person name="Cree A."/>
            <person name="Dihn H.H."/>
            <person name="Fowler G."/>
            <person name="Jhangiani S."/>
            <person name="Joshi V."/>
            <person name="Lee S."/>
            <person name="Lewis L.R."/>
            <person name="Nazareth L.V."/>
            <person name="Okwuonu G."/>
            <person name="Santibanez J."/>
            <person name="Warren W.C."/>
            <person name="Mardis E.R."/>
            <person name="Weinstock G.M."/>
            <person name="Wilson R.K."/>
            <person name="Delehaunty K."/>
            <person name="Dooling D."/>
            <person name="Fronik C."/>
            <person name="Fulton L."/>
            <person name="Fulton B."/>
            <person name="Graves T."/>
            <person name="Minx P."/>
            <person name="Sodergren E."/>
            <person name="Birney E."/>
            <person name="Margulies E.H."/>
            <person name="Herrero J."/>
            <person name="Green E.D."/>
            <person name="Haussler D."/>
            <person name="Siepel A."/>
            <person name="Goldman N."/>
            <person name="Pollard K.S."/>
            <person name="Pedersen J.S."/>
            <person name="Lander E.S."/>
            <person name="Kellis M."/>
        </authorList>
    </citation>
    <scope>NUCLEOTIDE SEQUENCE [LARGE SCALE GENOMIC DNA]</scope>
</reference>
<evidence type="ECO:0000256" key="13">
    <source>
        <dbReference type="ARBA" id="ARBA00049604"/>
    </source>
</evidence>
<feature type="compositionally biased region" description="Basic and acidic residues" evidence="16">
    <location>
        <begin position="727"/>
        <end position="742"/>
    </location>
</feature>
<evidence type="ECO:0000256" key="6">
    <source>
        <dbReference type="ARBA" id="ARBA00022729"/>
    </source>
</evidence>
<evidence type="ECO:0000256" key="3">
    <source>
        <dbReference type="ARBA" id="ARBA00022475"/>
    </source>
</evidence>
<dbReference type="STRING" id="59463.ENSMLUP00000016163"/>
<feature type="region of interest" description="Disordered" evidence="16">
    <location>
        <begin position="708"/>
        <end position="765"/>
    </location>
</feature>
<evidence type="ECO:0000256" key="12">
    <source>
        <dbReference type="ARBA" id="ARBA00049599"/>
    </source>
</evidence>
<evidence type="ECO:0000313" key="20">
    <source>
        <dbReference type="Ensembl" id="ENSMLUP00000016163.2"/>
    </source>
</evidence>
<keyword evidence="11" id="KW-0393">Immunoglobulin domain</keyword>
<keyword evidence="21" id="KW-1185">Reference proteome</keyword>
<dbReference type="EMBL" id="AAPE02029584">
    <property type="status" value="NOT_ANNOTATED_CDS"/>
    <property type="molecule type" value="Genomic_DNA"/>
</dbReference>
<feature type="transmembrane region" description="Helical" evidence="17">
    <location>
        <begin position="638"/>
        <end position="660"/>
    </location>
</feature>
<evidence type="ECO:0000256" key="2">
    <source>
        <dbReference type="ARBA" id="ARBA00004613"/>
    </source>
</evidence>
<feature type="chain" id="PRO_5003418477" description="Polymeric immunoglobulin receptor" evidence="18">
    <location>
        <begin position="19"/>
        <end position="765"/>
    </location>
</feature>
<dbReference type="InterPro" id="IPR036179">
    <property type="entry name" value="Ig-like_dom_sf"/>
</dbReference>
<dbReference type="GO" id="GO:0043113">
    <property type="term" value="P:receptor clustering"/>
    <property type="evidence" value="ECO:0007669"/>
    <property type="project" value="Ensembl"/>
</dbReference>
<comment type="function">
    <text evidence="13">Through its N-linked glycans ensures anchoring of secretory IgA (sIgA) molecules to mucus lining the epithelial surface to neutralize extracellular pathogens. On its own (free form) may act as a non-specific microbial scavenger to prevent pathogen interaction with epithelial cells.</text>
</comment>
<dbReference type="Proteomes" id="UP000001074">
    <property type="component" value="Unassembled WGS sequence"/>
</dbReference>
<evidence type="ECO:0000256" key="18">
    <source>
        <dbReference type="SAM" id="SignalP"/>
    </source>
</evidence>
<evidence type="ECO:0000256" key="5">
    <source>
        <dbReference type="ARBA" id="ARBA00022692"/>
    </source>
</evidence>
<dbReference type="Gene3D" id="2.60.40.10">
    <property type="entry name" value="Immunoglobulins"/>
    <property type="match status" value="5"/>
</dbReference>
<dbReference type="GO" id="GO:0071751">
    <property type="term" value="C:secretory IgA immunoglobulin complex"/>
    <property type="evidence" value="ECO:0007669"/>
    <property type="project" value="Ensembl"/>
</dbReference>
<dbReference type="SMART" id="SM00406">
    <property type="entry name" value="IGv"/>
    <property type="match status" value="4"/>
</dbReference>
<dbReference type="PANTHER" id="PTHR11860:SF82">
    <property type="entry name" value="POLYMERIC IMMUNOGLOBULIN RECEPTOR"/>
    <property type="match status" value="1"/>
</dbReference>
<dbReference type="InterPro" id="IPR003599">
    <property type="entry name" value="Ig_sub"/>
</dbReference>
<evidence type="ECO:0000256" key="11">
    <source>
        <dbReference type="ARBA" id="ARBA00023319"/>
    </source>
</evidence>
<evidence type="ECO:0000256" key="17">
    <source>
        <dbReference type="SAM" id="Phobius"/>
    </source>
</evidence>
<dbReference type="GO" id="GO:0007173">
    <property type="term" value="P:epidermal growth factor receptor signaling pathway"/>
    <property type="evidence" value="ECO:0007669"/>
    <property type="project" value="Ensembl"/>
</dbReference>
<dbReference type="Pfam" id="PF07686">
    <property type="entry name" value="V-set"/>
    <property type="match status" value="5"/>
</dbReference>
<evidence type="ECO:0000256" key="4">
    <source>
        <dbReference type="ARBA" id="ARBA00022525"/>
    </source>
</evidence>
<keyword evidence="4" id="KW-0964">Secreted</keyword>
<name>G1PXJ0_MYOLU</name>
<reference evidence="20" key="2">
    <citation type="submission" date="2025-08" db="UniProtKB">
        <authorList>
            <consortium name="Ensembl"/>
        </authorList>
    </citation>
    <scope>IDENTIFICATION</scope>
</reference>
<dbReference type="PANTHER" id="PTHR11860">
    <property type="entry name" value="POLYMERIC-IMMUNOGLOBULIN RECEPTOR"/>
    <property type="match status" value="1"/>
</dbReference>
<evidence type="ECO:0000256" key="8">
    <source>
        <dbReference type="ARBA" id="ARBA00023136"/>
    </source>
</evidence>
<dbReference type="GO" id="GO:0005886">
    <property type="term" value="C:plasma membrane"/>
    <property type="evidence" value="ECO:0007669"/>
    <property type="project" value="UniProtKB-SubCell"/>
</dbReference>
<keyword evidence="7 17" id="KW-1133">Transmembrane helix</keyword>
<comment type="function">
    <text evidence="12">Mediates selective transcytosis of polymeric IgA and IgM across mucosal epithelial cells. Binds polymeric IgA and IgM at the basolateral surface of epithelial cells. The complex is then transported across the cell to be secreted at the apical surface. During this process, a cleavage occurs that separates the extracellular (known as the secretory component) from the transmembrane segment.</text>
</comment>
<keyword evidence="6 18" id="KW-0732">Signal</keyword>
<dbReference type="FunCoup" id="G1PXJ0">
    <property type="interactions" value="148"/>
</dbReference>
<feature type="compositionally biased region" description="Polar residues" evidence="16">
    <location>
        <begin position="750"/>
        <end position="765"/>
    </location>
</feature>
<evidence type="ECO:0000256" key="15">
    <source>
        <dbReference type="ARBA" id="ARBA00049745"/>
    </source>
</evidence>
<evidence type="ECO:0000256" key="14">
    <source>
        <dbReference type="ARBA" id="ARBA00049678"/>
    </source>
</evidence>
<keyword evidence="8 17" id="KW-0472">Membrane</keyword>
<comment type="subcellular location">
    <subcellularLocation>
        <location evidence="1">Cell membrane</location>
        <topology evidence="1">Single-pass type I membrane protein</topology>
    </subcellularLocation>
    <subcellularLocation>
        <location evidence="2">Secreted</location>
    </subcellularLocation>
</comment>
<dbReference type="AlphaFoldDB" id="G1PXJ0"/>
<proteinExistence type="predicted"/>
<feature type="compositionally biased region" description="Low complexity" evidence="16">
    <location>
        <begin position="623"/>
        <end position="635"/>
    </location>
</feature>
<dbReference type="InterPro" id="IPR050671">
    <property type="entry name" value="CD300_family_receptors"/>
</dbReference>
<dbReference type="eggNOG" id="ENOG502QPKT">
    <property type="taxonomic scope" value="Eukaryota"/>
</dbReference>
<dbReference type="InterPro" id="IPR007110">
    <property type="entry name" value="Ig-like_dom"/>
</dbReference>
<protein>
    <recommendedName>
        <fullName evidence="15">Polymeric immunoglobulin receptor</fullName>
    </recommendedName>
</protein>
<feature type="domain" description="Ig-like" evidence="19">
    <location>
        <begin position="463"/>
        <end position="558"/>
    </location>
</feature>
<evidence type="ECO:0000313" key="21">
    <source>
        <dbReference type="Proteomes" id="UP000001074"/>
    </source>
</evidence>
<dbReference type="GeneTree" id="ENSGT00940000161667"/>
<dbReference type="HOGENOM" id="CLU_020923_0_0_1"/>
<dbReference type="GO" id="GO:0001790">
    <property type="term" value="F:polymeric immunoglobulin binding"/>
    <property type="evidence" value="ECO:0007669"/>
    <property type="project" value="Ensembl"/>
</dbReference>
<dbReference type="InterPro" id="IPR013783">
    <property type="entry name" value="Ig-like_fold"/>
</dbReference>
<feature type="domain" description="Ig-like" evidence="19">
    <location>
        <begin position="14"/>
        <end position="111"/>
    </location>
</feature>
<dbReference type="InterPro" id="IPR013106">
    <property type="entry name" value="Ig_V-set"/>
</dbReference>
<evidence type="ECO:0000256" key="1">
    <source>
        <dbReference type="ARBA" id="ARBA00004251"/>
    </source>
</evidence>
<evidence type="ECO:0000256" key="16">
    <source>
        <dbReference type="SAM" id="MobiDB-lite"/>
    </source>
</evidence>